<reference evidence="2" key="1">
    <citation type="submission" date="2023-01" db="EMBL/GenBank/DDBJ databases">
        <authorList>
            <person name="Van Ghelder C."/>
            <person name="Rancurel C."/>
        </authorList>
    </citation>
    <scope>NUCLEOTIDE SEQUENCE</scope>
    <source>
        <strain evidence="2">CNCM I-4278</strain>
    </source>
</reference>
<feature type="compositionally biased region" description="Pro residues" evidence="1">
    <location>
        <begin position="29"/>
        <end position="39"/>
    </location>
</feature>
<evidence type="ECO:0000313" key="2">
    <source>
        <dbReference type="EMBL" id="CAI6341513.1"/>
    </source>
</evidence>
<feature type="region of interest" description="Disordered" evidence="1">
    <location>
        <begin position="29"/>
        <end position="54"/>
    </location>
</feature>
<protein>
    <submittedName>
        <fullName evidence="2">Uncharacterized protein</fullName>
    </submittedName>
</protein>
<proteinExistence type="predicted"/>
<evidence type="ECO:0000256" key="1">
    <source>
        <dbReference type="SAM" id="MobiDB-lite"/>
    </source>
</evidence>
<gene>
    <name evidence="2" type="ORF">PDIGIT_LOCUS14710</name>
</gene>
<name>A0A9W4UR80_9PLEO</name>
<organism evidence="2 3">
    <name type="scientific">Periconia digitata</name>
    <dbReference type="NCBI Taxonomy" id="1303443"/>
    <lineage>
        <taxon>Eukaryota</taxon>
        <taxon>Fungi</taxon>
        <taxon>Dikarya</taxon>
        <taxon>Ascomycota</taxon>
        <taxon>Pezizomycotina</taxon>
        <taxon>Dothideomycetes</taxon>
        <taxon>Pleosporomycetidae</taxon>
        <taxon>Pleosporales</taxon>
        <taxon>Massarineae</taxon>
        <taxon>Periconiaceae</taxon>
        <taxon>Periconia</taxon>
    </lineage>
</organism>
<dbReference type="AlphaFoldDB" id="A0A9W4UR80"/>
<accession>A0A9W4UR80</accession>
<keyword evidence="3" id="KW-1185">Reference proteome</keyword>
<sequence>MAIRSRRFILPATVPNRCLAPPFPHAPPLPPSFMLPPPLTERQPTEVDEPQCLK</sequence>
<evidence type="ECO:0000313" key="3">
    <source>
        <dbReference type="Proteomes" id="UP001152607"/>
    </source>
</evidence>
<comment type="caution">
    <text evidence="2">The sequence shown here is derived from an EMBL/GenBank/DDBJ whole genome shotgun (WGS) entry which is preliminary data.</text>
</comment>
<dbReference type="Proteomes" id="UP001152607">
    <property type="component" value="Unassembled WGS sequence"/>
</dbReference>
<dbReference type="EMBL" id="CAOQHR010000012">
    <property type="protein sequence ID" value="CAI6341513.1"/>
    <property type="molecule type" value="Genomic_DNA"/>
</dbReference>